<evidence type="ECO:0000256" key="3">
    <source>
        <dbReference type="PROSITE-ProRule" id="PRU00023"/>
    </source>
</evidence>
<dbReference type="Proteomes" id="UP000175679">
    <property type="component" value="Unassembled WGS sequence"/>
</dbReference>
<dbReference type="Pfam" id="PF13857">
    <property type="entry name" value="Ank_5"/>
    <property type="match status" value="1"/>
</dbReference>
<dbReference type="RefSeq" id="WP_070064725.1">
    <property type="nucleotide sequence ID" value="NZ_MJMG01000001.1"/>
</dbReference>
<sequence length="90" mass="10160">MGFNYGFQGYRALHFAAETGNADLINVLIRYDADVNAQDHKGRTPLRMLPNNQDNRDQLVRIFIQAGANPFIKNTAGEIAYELENTAYIL</sequence>
<dbReference type="PROSITE" id="PS50088">
    <property type="entry name" value="ANK_REPEAT"/>
    <property type="match status" value="1"/>
</dbReference>
<accession>A0A1E7QKS0</accession>
<dbReference type="InterPro" id="IPR036770">
    <property type="entry name" value="Ankyrin_rpt-contain_sf"/>
</dbReference>
<dbReference type="OrthoDB" id="7390289at2"/>
<feature type="repeat" description="ANK" evidence="3">
    <location>
        <begin position="8"/>
        <end position="40"/>
    </location>
</feature>
<dbReference type="EMBL" id="MJMG01000001">
    <property type="protein sequence ID" value="OEY87075.1"/>
    <property type="molecule type" value="Genomic_DNA"/>
</dbReference>
<dbReference type="SMART" id="SM00248">
    <property type="entry name" value="ANK"/>
    <property type="match status" value="2"/>
</dbReference>
<protein>
    <submittedName>
        <fullName evidence="4">Uncharacterized protein</fullName>
    </submittedName>
</protein>
<evidence type="ECO:0000256" key="2">
    <source>
        <dbReference type="ARBA" id="ARBA00023043"/>
    </source>
</evidence>
<name>A0A1E7QKS0_WOLPI</name>
<dbReference type="PANTHER" id="PTHR24134">
    <property type="entry name" value="ANKYRIN REPEAT-CONTAINING PROTEIN DDB_G0279043"/>
    <property type="match status" value="1"/>
</dbReference>
<gene>
    <name evidence="4" type="ORF">BIY23_01140</name>
</gene>
<dbReference type="PROSITE" id="PS50297">
    <property type="entry name" value="ANK_REP_REGION"/>
    <property type="match status" value="1"/>
</dbReference>
<proteinExistence type="predicted"/>
<keyword evidence="2 3" id="KW-0040">ANK repeat</keyword>
<dbReference type="SUPFAM" id="SSF48403">
    <property type="entry name" value="Ankyrin repeat"/>
    <property type="match status" value="1"/>
</dbReference>
<organism evidence="4 5">
    <name type="scientific">Wolbachia pipientis</name>
    <dbReference type="NCBI Taxonomy" id="955"/>
    <lineage>
        <taxon>Bacteria</taxon>
        <taxon>Pseudomonadati</taxon>
        <taxon>Pseudomonadota</taxon>
        <taxon>Alphaproteobacteria</taxon>
        <taxon>Rickettsiales</taxon>
        <taxon>Anaplasmataceae</taxon>
        <taxon>Wolbachieae</taxon>
        <taxon>Wolbachia</taxon>
    </lineage>
</organism>
<evidence type="ECO:0000313" key="5">
    <source>
        <dbReference type="Proteomes" id="UP000175679"/>
    </source>
</evidence>
<keyword evidence="5" id="KW-1185">Reference proteome</keyword>
<comment type="caution">
    <text evidence="4">The sequence shown here is derived from an EMBL/GenBank/DDBJ whole genome shotgun (WGS) entry which is preliminary data.</text>
</comment>
<reference evidence="4 5" key="1">
    <citation type="submission" date="2016-09" db="EMBL/GenBank/DDBJ databases">
        <title>Genomic evidence for plant-parasitic nematodes as the earliest Wolbachia hosts.</title>
        <authorList>
            <person name="Brown A.M."/>
            <person name="Wasala S.K."/>
            <person name="Howe D.K."/>
            <person name="Peetz A.B."/>
            <person name="Zasada I.A."/>
            <person name="Denver D.R."/>
        </authorList>
    </citation>
    <scope>NUCLEOTIDE SEQUENCE [LARGE SCALE GENOMIC DNA]</scope>
    <source>
        <strain evidence="5">wPpe</strain>
    </source>
</reference>
<dbReference type="InterPro" id="IPR002110">
    <property type="entry name" value="Ankyrin_rpt"/>
</dbReference>
<evidence type="ECO:0000313" key="4">
    <source>
        <dbReference type="EMBL" id="OEY87075.1"/>
    </source>
</evidence>
<dbReference type="Gene3D" id="1.25.40.20">
    <property type="entry name" value="Ankyrin repeat-containing domain"/>
    <property type="match status" value="1"/>
</dbReference>
<keyword evidence="1" id="KW-0677">Repeat</keyword>
<dbReference type="AlphaFoldDB" id="A0A1E7QKS0"/>
<dbReference type="PANTHER" id="PTHR24134:SF9">
    <property type="entry name" value="ANKYRIN REPEAT AND SOCS BOX PROTEIN 8"/>
    <property type="match status" value="1"/>
</dbReference>
<evidence type="ECO:0000256" key="1">
    <source>
        <dbReference type="ARBA" id="ARBA00022737"/>
    </source>
</evidence>